<sequence>MRVLPYRVPTRGVVQPEQWQLILDGDGLPLPEAYPHWDYQTTVELGRTVSIDLERVRSEAGLSLDAPLTLAVVWTSTGSKLKGVAGRRALRISGPVRLQVRLPGSDLGGVLILDTVLILGQRRQGDDRPAAPRRAGSVLWSDRHQLRLQGDSPQFPMAILDFAKTIYPSDAAWHLELDSLDSATMGSLLLLVNEKKPVIANALKNAAQPGPRDAVVLAVLYAEVARTMIEYALRSPDFDDESIFPDESLGATIQSLFSRIFPQRSVRDVRAQAERSPNWLSTEVQASLNLFGGIE</sequence>
<comment type="caution">
    <text evidence="1">The sequence shown here is derived from an EMBL/GenBank/DDBJ whole genome shotgun (WGS) entry which is preliminary data.</text>
</comment>
<reference evidence="1 2" key="1">
    <citation type="submission" date="2018-07" db="EMBL/GenBank/DDBJ databases">
        <title>Genomic Encyclopedia of Type Strains, Phase IV (KMG-IV): sequencing the most valuable type-strain genomes for metagenomic binning, comparative biology and taxonomic classification.</title>
        <authorList>
            <person name="Goeker M."/>
        </authorList>
    </citation>
    <scope>NUCLEOTIDE SEQUENCE [LARGE SCALE GENOMIC DNA]</scope>
    <source>
        <strain evidence="1 2">DSM 44952</strain>
    </source>
</reference>
<dbReference type="AlphaFoldDB" id="A0A370H0U1"/>
<accession>A0A370H0U1</accession>
<dbReference type="Proteomes" id="UP000255355">
    <property type="component" value="Unassembled WGS sequence"/>
</dbReference>
<name>A0A370H0U1_9NOCA</name>
<keyword evidence="2" id="KW-1185">Reference proteome</keyword>
<proteinExistence type="predicted"/>
<protein>
    <submittedName>
        <fullName evidence="1">Uncharacterized protein</fullName>
    </submittedName>
</protein>
<dbReference type="EMBL" id="QQAZ01000007">
    <property type="protein sequence ID" value="RDI49169.1"/>
    <property type="molecule type" value="Genomic_DNA"/>
</dbReference>
<organism evidence="1 2">
    <name type="scientific">Nocardia mexicana</name>
    <dbReference type="NCBI Taxonomy" id="279262"/>
    <lineage>
        <taxon>Bacteria</taxon>
        <taxon>Bacillati</taxon>
        <taxon>Actinomycetota</taxon>
        <taxon>Actinomycetes</taxon>
        <taxon>Mycobacteriales</taxon>
        <taxon>Nocardiaceae</taxon>
        <taxon>Nocardia</taxon>
    </lineage>
</organism>
<evidence type="ECO:0000313" key="1">
    <source>
        <dbReference type="EMBL" id="RDI49169.1"/>
    </source>
</evidence>
<dbReference type="STRING" id="1210089.GCA_001613165_00787"/>
<evidence type="ECO:0000313" key="2">
    <source>
        <dbReference type="Proteomes" id="UP000255355"/>
    </source>
</evidence>
<gene>
    <name evidence="1" type="ORF">DFR68_107297</name>
</gene>